<evidence type="ECO:0000259" key="3">
    <source>
        <dbReference type="Pfam" id="PF09414"/>
    </source>
</evidence>
<accession>A0A9X0DDR6</accession>
<gene>
    <name evidence="4" type="ORF">OCU04_013043</name>
</gene>
<evidence type="ECO:0000313" key="5">
    <source>
        <dbReference type="Proteomes" id="UP001152300"/>
    </source>
</evidence>
<feature type="compositionally biased region" description="Polar residues" evidence="2">
    <location>
        <begin position="266"/>
        <end position="288"/>
    </location>
</feature>
<dbReference type="Pfam" id="PF09414">
    <property type="entry name" value="RNA_ligase"/>
    <property type="match status" value="1"/>
</dbReference>
<reference evidence="4" key="1">
    <citation type="submission" date="2022-11" db="EMBL/GenBank/DDBJ databases">
        <title>Genome Resource of Sclerotinia nivalis Strain SnTB1, a Plant Pathogen Isolated from American Ginseng.</title>
        <authorList>
            <person name="Fan S."/>
        </authorList>
    </citation>
    <scope>NUCLEOTIDE SEQUENCE</scope>
    <source>
        <strain evidence="4">SnTB1</strain>
    </source>
</reference>
<dbReference type="EMBL" id="JAPEIS010000018">
    <property type="protein sequence ID" value="KAJ8057857.1"/>
    <property type="molecule type" value="Genomic_DNA"/>
</dbReference>
<feature type="domain" description="RNA ligase" evidence="3">
    <location>
        <begin position="40"/>
        <end position="239"/>
    </location>
</feature>
<dbReference type="SUPFAM" id="SSF56091">
    <property type="entry name" value="DNA ligase/mRNA capping enzyme, catalytic domain"/>
    <property type="match status" value="1"/>
</dbReference>
<feature type="compositionally biased region" description="Basic and acidic residues" evidence="2">
    <location>
        <begin position="451"/>
        <end position="460"/>
    </location>
</feature>
<name>A0A9X0DDR6_9HELO</name>
<dbReference type="InterPro" id="IPR021122">
    <property type="entry name" value="RNA_ligase_dom_REL/Rnl2"/>
</dbReference>
<keyword evidence="1" id="KW-0175">Coiled coil</keyword>
<keyword evidence="5" id="KW-1185">Reference proteome</keyword>
<dbReference type="AlphaFoldDB" id="A0A9X0DDR6"/>
<evidence type="ECO:0000256" key="1">
    <source>
        <dbReference type="SAM" id="Coils"/>
    </source>
</evidence>
<evidence type="ECO:0000313" key="4">
    <source>
        <dbReference type="EMBL" id="KAJ8057857.1"/>
    </source>
</evidence>
<comment type="caution">
    <text evidence="4">The sequence shown here is derived from an EMBL/GenBank/DDBJ whole genome shotgun (WGS) entry which is preliminary data.</text>
</comment>
<feature type="coiled-coil region" evidence="1">
    <location>
        <begin position="567"/>
        <end position="594"/>
    </location>
</feature>
<feature type="compositionally biased region" description="Polar residues" evidence="2">
    <location>
        <begin position="433"/>
        <end position="450"/>
    </location>
</feature>
<evidence type="ECO:0000256" key="2">
    <source>
        <dbReference type="SAM" id="MobiDB-lite"/>
    </source>
</evidence>
<dbReference type="Proteomes" id="UP001152300">
    <property type="component" value="Unassembled WGS sequence"/>
</dbReference>
<organism evidence="4 5">
    <name type="scientific">Sclerotinia nivalis</name>
    <dbReference type="NCBI Taxonomy" id="352851"/>
    <lineage>
        <taxon>Eukaryota</taxon>
        <taxon>Fungi</taxon>
        <taxon>Dikarya</taxon>
        <taxon>Ascomycota</taxon>
        <taxon>Pezizomycotina</taxon>
        <taxon>Leotiomycetes</taxon>
        <taxon>Helotiales</taxon>
        <taxon>Sclerotiniaceae</taxon>
        <taxon>Sclerotinia</taxon>
    </lineage>
</organism>
<feature type="region of interest" description="Disordered" evidence="2">
    <location>
        <begin position="430"/>
        <end position="486"/>
    </location>
</feature>
<proteinExistence type="predicted"/>
<feature type="region of interest" description="Disordered" evidence="2">
    <location>
        <begin position="266"/>
        <end position="294"/>
    </location>
</feature>
<dbReference type="OrthoDB" id="10005335at2759"/>
<sequence>METNKDTLYPKISGKPKNLMLEFNKYQNKTKGRRVTSISVTGTVKLHGTHADLLIHADDTIQLQSRNTDHLIAEKDTTGFVPFALALKPQILDLKKQFHSRFLKLNPKARVQEANPMIIAGEFIGPRIQKDVAISALPRKCFVIISVSINNEWQPDEHYADIHNESVGIFNVSRGGFFHETITIKNPQPAFEKMQALADAVEKECPFAKSFGIIGLGEGIVWKPAAPLCHDAKYWLKLKGPISMGTVVAGPAARIPRRSGFVTPIFSTTPSASRVPQKQSGNMMSSKSPHLRQPLSESNLESWKIKNAAAEYPQNAKPGPSIAPIALAPGKVNVVSSENSRLNQGGRPALVLAKDGHRSLECPKNMEGSISPEFKKAEGAAPVSRKLIESTKSTQLTPEMIQRARSEIMNLIQSGGSVTSPTTRHKVNELTPEVSSAVESITSSPATSEGSNREPPKNEDEIQAGWPLPSLSKGVNDAEPENAKSTPLSPILEKFDEMSLEIVKPIHLPLQLKTVEIPGAAAAISFAYEVVRDRRLEQAWQFLCEKQVPRDRNGAVAFLKWLYHDIAVEEKAEIEEMEIDRNLLKKEIEVIGREWYFEELLFKEHDWNFNVGAAL</sequence>
<protein>
    <recommendedName>
        <fullName evidence="3">RNA ligase domain-containing protein</fullName>
    </recommendedName>
</protein>